<protein>
    <submittedName>
        <fullName evidence="3">Uncharacterized protein</fullName>
    </submittedName>
</protein>
<gene>
    <name evidence="3" type="ORF">JOB18_017502</name>
</gene>
<organism evidence="3 4">
    <name type="scientific">Solea senegalensis</name>
    <name type="common">Senegalese sole</name>
    <dbReference type="NCBI Taxonomy" id="28829"/>
    <lineage>
        <taxon>Eukaryota</taxon>
        <taxon>Metazoa</taxon>
        <taxon>Chordata</taxon>
        <taxon>Craniata</taxon>
        <taxon>Vertebrata</taxon>
        <taxon>Euteleostomi</taxon>
        <taxon>Actinopterygii</taxon>
        <taxon>Neopterygii</taxon>
        <taxon>Teleostei</taxon>
        <taxon>Neoteleostei</taxon>
        <taxon>Acanthomorphata</taxon>
        <taxon>Carangaria</taxon>
        <taxon>Pleuronectiformes</taxon>
        <taxon>Pleuronectoidei</taxon>
        <taxon>Soleidae</taxon>
        <taxon>Solea</taxon>
    </lineage>
</organism>
<dbReference type="AlphaFoldDB" id="A0AAV6SH78"/>
<feature type="transmembrane region" description="Helical" evidence="2">
    <location>
        <begin position="6"/>
        <end position="27"/>
    </location>
</feature>
<dbReference type="PANTHER" id="PTHR15951:SF2">
    <property type="entry name" value="T-CELL RECEPTOR-ASSOCIATED TRANSMEMBRANE ADAPTER 1"/>
    <property type="match status" value="1"/>
</dbReference>
<dbReference type="PANTHER" id="PTHR15951">
    <property type="entry name" value="T-CELL RECEPTOR-ASSOCIATED TRANSMEMBRANE ADAPTER 1"/>
    <property type="match status" value="1"/>
</dbReference>
<evidence type="ECO:0000256" key="1">
    <source>
        <dbReference type="SAM" id="MobiDB-lite"/>
    </source>
</evidence>
<dbReference type="EMBL" id="JAGKHQ010000005">
    <property type="protein sequence ID" value="KAG7515862.1"/>
    <property type="molecule type" value="Genomic_DNA"/>
</dbReference>
<reference evidence="3 4" key="1">
    <citation type="journal article" date="2021" name="Sci. Rep.">
        <title>Chromosome anchoring in Senegalese sole (Solea senegalensis) reveals sex-associated markers and genome rearrangements in flatfish.</title>
        <authorList>
            <person name="Guerrero-Cozar I."/>
            <person name="Gomez-Garrido J."/>
            <person name="Berbel C."/>
            <person name="Martinez-Blanch J.F."/>
            <person name="Alioto T."/>
            <person name="Claros M.G."/>
            <person name="Gagnaire P.A."/>
            <person name="Manchado M."/>
        </authorList>
    </citation>
    <scope>NUCLEOTIDE SEQUENCE [LARGE SCALE GENOMIC DNA]</scope>
    <source>
        <strain evidence="3">Sse05_10M</strain>
    </source>
</reference>
<evidence type="ECO:0000256" key="2">
    <source>
        <dbReference type="SAM" id="Phobius"/>
    </source>
</evidence>
<sequence length="248" mass="28974">MDWELAGLALLSLALLISLCLNVFLCMRRRTSMCRDKEDCCYPHTYDAEVPSQDEGFYFRDLSRREEQESPRSRHEQQENPIYGNISSDVCYEMMTMRHKRDITQPLERDVNYASLDLKMAKKRKRRQRHQQQNHHQVELPHHLTPPGATTFLDVDGDVDARLPPRDTSTMVSHSSIYLNSQQMAQEAEEMERERSVNMEREAEGWEDEGMAREWDGEQESVEGKDFGNGAVCLQDNQTDYFPQHLLS</sequence>
<keyword evidence="2" id="KW-0812">Transmembrane</keyword>
<name>A0AAV6SH78_SOLSE</name>
<dbReference type="GO" id="GO:0001920">
    <property type="term" value="P:negative regulation of receptor recycling"/>
    <property type="evidence" value="ECO:0007669"/>
    <property type="project" value="TreeGrafter"/>
</dbReference>
<proteinExistence type="predicted"/>
<feature type="compositionally biased region" description="Basic residues" evidence="1">
    <location>
        <begin position="123"/>
        <end position="133"/>
    </location>
</feature>
<accession>A0AAV6SH78</accession>
<evidence type="ECO:0000313" key="3">
    <source>
        <dbReference type="EMBL" id="KAG7515862.1"/>
    </source>
</evidence>
<keyword evidence="2" id="KW-1133">Transmembrane helix</keyword>
<comment type="caution">
    <text evidence="3">The sequence shown here is derived from an EMBL/GenBank/DDBJ whole genome shotgun (WGS) entry which is preliminary data.</text>
</comment>
<feature type="region of interest" description="Disordered" evidence="1">
    <location>
        <begin position="123"/>
        <end position="146"/>
    </location>
</feature>
<dbReference type="Proteomes" id="UP000693946">
    <property type="component" value="Linkage Group LG13"/>
</dbReference>
<feature type="compositionally biased region" description="Basic and acidic residues" evidence="1">
    <location>
        <begin position="198"/>
        <end position="226"/>
    </location>
</feature>
<dbReference type="GO" id="GO:0042101">
    <property type="term" value="C:T cell receptor complex"/>
    <property type="evidence" value="ECO:0007669"/>
    <property type="project" value="TreeGrafter"/>
</dbReference>
<feature type="region of interest" description="Disordered" evidence="1">
    <location>
        <begin position="198"/>
        <end position="231"/>
    </location>
</feature>
<keyword evidence="4" id="KW-1185">Reference proteome</keyword>
<dbReference type="InterPro" id="IPR020399">
    <property type="entry name" value="T-cell_rcpt-assoc_TM_adapter-1"/>
</dbReference>
<evidence type="ECO:0000313" key="4">
    <source>
        <dbReference type="Proteomes" id="UP000693946"/>
    </source>
</evidence>
<keyword evidence="2" id="KW-0472">Membrane</keyword>
<dbReference type="GO" id="GO:0050862">
    <property type="term" value="P:positive regulation of T cell receptor signaling pathway"/>
    <property type="evidence" value="ECO:0007669"/>
    <property type="project" value="TreeGrafter"/>
</dbReference>